<reference evidence="4 5" key="1">
    <citation type="submission" date="2024-01" db="EMBL/GenBank/DDBJ databases">
        <title>The genomes of 5 underutilized Papilionoideae crops provide insights into root nodulation and disease resistanc.</title>
        <authorList>
            <person name="Jiang F."/>
        </authorList>
    </citation>
    <scope>NUCLEOTIDE SEQUENCE [LARGE SCALE GENOMIC DNA]</scope>
    <source>
        <strain evidence="4">JINMINGXINNONG_FW02</strain>
        <tissue evidence="4">Leaves</tissue>
    </source>
</reference>
<dbReference type="InterPro" id="IPR001752">
    <property type="entry name" value="Kinesin_motor_dom"/>
</dbReference>
<name>A0AAN9RF20_PHACN</name>
<keyword evidence="1" id="KW-0505">Motor protein</keyword>
<evidence type="ECO:0000256" key="2">
    <source>
        <dbReference type="SAM" id="MobiDB-lite"/>
    </source>
</evidence>
<gene>
    <name evidence="4" type="ORF">VNO80_10932</name>
</gene>
<evidence type="ECO:0000259" key="3">
    <source>
        <dbReference type="Pfam" id="PF00225"/>
    </source>
</evidence>
<dbReference type="SUPFAM" id="SSF52540">
    <property type="entry name" value="P-loop containing nucleoside triphosphate hydrolases"/>
    <property type="match status" value="1"/>
</dbReference>
<sequence length="89" mass="10138">MRTLNKKSKLGQRETPIEGNSGYQLSSLSDVIFALGGKKEEHIPFRNSKLTYLLEPESMPVKFSTASDSYIINTLLRIPFELWLKESFA</sequence>
<dbReference type="Gene3D" id="1.20.58.1980">
    <property type="match status" value="1"/>
</dbReference>
<dbReference type="InterPro" id="IPR027417">
    <property type="entry name" value="P-loop_NTPase"/>
</dbReference>
<evidence type="ECO:0000256" key="1">
    <source>
        <dbReference type="ARBA" id="ARBA00023175"/>
    </source>
</evidence>
<evidence type="ECO:0000313" key="4">
    <source>
        <dbReference type="EMBL" id="KAK7368899.1"/>
    </source>
</evidence>
<dbReference type="Pfam" id="PF00225">
    <property type="entry name" value="Kinesin"/>
    <property type="match status" value="1"/>
</dbReference>
<organism evidence="4 5">
    <name type="scientific">Phaseolus coccineus</name>
    <name type="common">Scarlet runner bean</name>
    <name type="synonym">Phaseolus multiflorus</name>
    <dbReference type="NCBI Taxonomy" id="3886"/>
    <lineage>
        <taxon>Eukaryota</taxon>
        <taxon>Viridiplantae</taxon>
        <taxon>Streptophyta</taxon>
        <taxon>Embryophyta</taxon>
        <taxon>Tracheophyta</taxon>
        <taxon>Spermatophyta</taxon>
        <taxon>Magnoliopsida</taxon>
        <taxon>eudicotyledons</taxon>
        <taxon>Gunneridae</taxon>
        <taxon>Pentapetalae</taxon>
        <taxon>rosids</taxon>
        <taxon>fabids</taxon>
        <taxon>Fabales</taxon>
        <taxon>Fabaceae</taxon>
        <taxon>Papilionoideae</taxon>
        <taxon>50 kb inversion clade</taxon>
        <taxon>NPAAA clade</taxon>
        <taxon>indigoferoid/millettioid clade</taxon>
        <taxon>Phaseoleae</taxon>
        <taxon>Phaseolus</taxon>
    </lineage>
</organism>
<proteinExistence type="predicted"/>
<dbReference type="GO" id="GO:0007018">
    <property type="term" value="P:microtubule-based movement"/>
    <property type="evidence" value="ECO:0007669"/>
    <property type="project" value="InterPro"/>
</dbReference>
<dbReference type="AlphaFoldDB" id="A0AAN9RF20"/>
<feature type="region of interest" description="Disordered" evidence="2">
    <location>
        <begin position="1"/>
        <end position="22"/>
    </location>
</feature>
<dbReference type="Proteomes" id="UP001374584">
    <property type="component" value="Unassembled WGS sequence"/>
</dbReference>
<dbReference type="GO" id="GO:0005524">
    <property type="term" value="F:ATP binding"/>
    <property type="evidence" value="ECO:0007669"/>
    <property type="project" value="InterPro"/>
</dbReference>
<dbReference type="GO" id="GO:0008017">
    <property type="term" value="F:microtubule binding"/>
    <property type="evidence" value="ECO:0007669"/>
    <property type="project" value="InterPro"/>
</dbReference>
<protein>
    <recommendedName>
        <fullName evidence="3">Kinesin motor domain-containing protein</fullName>
    </recommendedName>
</protein>
<feature type="compositionally biased region" description="Basic residues" evidence="2">
    <location>
        <begin position="1"/>
        <end position="10"/>
    </location>
</feature>
<dbReference type="GO" id="GO:0003777">
    <property type="term" value="F:microtubule motor activity"/>
    <property type="evidence" value="ECO:0007669"/>
    <property type="project" value="InterPro"/>
</dbReference>
<feature type="domain" description="Kinesin motor" evidence="3">
    <location>
        <begin position="24"/>
        <end position="55"/>
    </location>
</feature>
<comment type="caution">
    <text evidence="4">The sequence shown here is derived from an EMBL/GenBank/DDBJ whole genome shotgun (WGS) entry which is preliminary data.</text>
</comment>
<keyword evidence="5" id="KW-1185">Reference proteome</keyword>
<accession>A0AAN9RF20</accession>
<dbReference type="EMBL" id="JAYMYR010000004">
    <property type="protein sequence ID" value="KAK7368899.1"/>
    <property type="molecule type" value="Genomic_DNA"/>
</dbReference>
<evidence type="ECO:0000313" key="5">
    <source>
        <dbReference type="Proteomes" id="UP001374584"/>
    </source>
</evidence>